<dbReference type="InterPro" id="IPR048341">
    <property type="entry name" value="DUF1285_N"/>
</dbReference>
<evidence type="ECO:0000313" key="4">
    <source>
        <dbReference type="Proteomes" id="UP000056090"/>
    </source>
</evidence>
<reference evidence="3 4" key="1">
    <citation type="submission" date="2014-06" db="EMBL/GenBank/DDBJ databases">
        <title>Genomes of Alteromonas australica, a world apart.</title>
        <authorList>
            <person name="Gonzaga A."/>
            <person name="Lopez-Perez M."/>
            <person name="Rodriguez-Valera F."/>
        </authorList>
    </citation>
    <scope>NUCLEOTIDE SEQUENCE [LARGE SCALE GENOMIC DNA]</scope>
    <source>
        <strain evidence="3 4">H 17</strain>
    </source>
</reference>
<dbReference type="GeneID" id="78256966"/>
<keyword evidence="4" id="KW-1185">Reference proteome</keyword>
<evidence type="ECO:0000259" key="1">
    <source>
        <dbReference type="Pfam" id="PF06938"/>
    </source>
</evidence>
<dbReference type="AlphaFoldDB" id="A0A075P6P9"/>
<dbReference type="Proteomes" id="UP000056090">
    <property type="component" value="Chromosome"/>
</dbReference>
<dbReference type="RefSeq" id="WP_044058572.1">
    <property type="nucleotide sequence ID" value="NZ_CBCSKJ010000004.1"/>
</dbReference>
<dbReference type="Gene3D" id="3.10.540.10">
    <property type="entry name" value="duf1285 like domain"/>
    <property type="match status" value="1"/>
</dbReference>
<dbReference type="PIRSF" id="PIRSF029557">
    <property type="entry name" value="UCP029557"/>
    <property type="match status" value="1"/>
</dbReference>
<name>A0A075P6P9_9ALTE</name>
<feature type="domain" description="DUF1285" evidence="2">
    <location>
        <begin position="88"/>
        <end position="186"/>
    </location>
</feature>
<dbReference type="eggNOG" id="COG3816">
    <property type="taxonomic scope" value="Bacteria"/>
</dbReference>
<dbReference type="InterPro" id="IPR048342">
    <property type="entry name" value="DUF1285_C"/>
</dbReference>
<protein>
    <recommendedName>
        <fullName evidence="5">DUF1285 domain-containing protein</fullName>
    </recommendedName>
</protein>
<dbReference type="Pfam" id="PF06938">
    <property type="entry name" value="DUF1285_N"/>
    <property type="match status" value="1"/>
</dbReference>
<proteinExistence type="predicted"/>
<dbReference type="Gene3D" id="2.30.270.10">
    <property type="entry name" value="duf1285 protein"/>
    <property type="match status" value="1"/>
</dbReference>
<organism evidence="3 4">
    <name type="scientific">Alteromonas australica</name>
    <dbReference type="NCBI Taxonomy" id="589873"/>
    <lineage>
        <taxon>Bacteria</taxon>
        <taxon>Pseudomonadati</taxon>
        <taxon>Pseudomonadota</taxon>
        <taxon>Gammaproteobacteria</taxon>
        <taxon>Alteromonadales</taxon>
        <taxon>Alteromonadaceae</taxon>
        <taxon>Alteromonas/Salinimonas group</taxon>
        <taxon>Alteromonas</taxon>
    </lineage>
</organism>
<evidence type="ECO:0000313" key="3">
    <source>
        <dbReference type="EMBL" id="AIG00601.1"/>
    </source>
</evidence>
<dbReference type="KEGG" id="aal:EP13_18990"/>
<dbReference type="InterPro" id="IPR023361">
    <property type="entry name" value="DUF1285_beta_roll_sf"/>
</dbReference>
<dbReference type="EMBL" id="CP008849">
    <property type="protein sequence ID" value="AIG00601.1"/>
    <property type="molecule type" value="Genomic_DNA"/>
</dbReference>
<evidence type="ECO:0008006" key="5">
    <source>
        <dbReference type="Google" id="ProtNLM"/>
    </source>
</evidence>
<evidence type="ECO:0000259" key="2">
    <source>
        <dbReference type="Pfam" id="PF21028"/>
    </source>
</evidence>
<accession>A0A075P6P9</accession>
<sequence length="192" mass="21721">MDLSRFQQQLKGASSEARALPPVDKWDPPFCGDINLEIALDGRWFYEGSPIGRASLVRLFSTVLKREGDNYFLVTPVEKVGIRVEDTPFIIVEWENNGDTLVFTTQSGDTIPLTDLSQIELRVPPSALRDDNATAIPYLCVRRNLWARLHQNVYYQLLTQAKEVRKKENNTTITQFSLDSAGKQFVIGEVTS</sequence>
<gene>
    <name evidence="3" type="ORF">EP13_18990</name>
</gene>
<feature type="domain" description="DUF1285" evidence="1">
    <location>
        <begin position="21"/>
        <end position="87"/>
    </location>
</feature>
<dbReference type="InterPro" id="IPR010707">
    <property type="entry name" value="DUF1285"/>
</dbReference>
<dbReference type="Pfam" id="PF21028">
    <property type="entry name" value="DUF1285_C"/>
    <property type="match status" value="1"/>
</dbReference>